<name>A0ACC0DCC3_9PEZI</name>
<proteinExistence type="predicted"/>
<protein>
    <submittedName>
        <fullName evidence="1">P-loop containing nucleoside triphosphate hydrolase protein</fullName>
    </submittedName>
</protein>
<gene>
    <name evidence="1" type="ORF">F4821DRAFT_37149</name>
</gene>
<organism evidence="1 2">
    <name type="scientific">Hypoxylon rubiginosum</name>
    <dbReference type="NCBI Taxonomy" id="110542"/>
    <lineage>
        <taxon>Eukaryota</taxon>
        <taxon>Fungi</taxon>
        <taxon>Dikarya</taxon>
        <taxon>Ascomycota</taxon>
        <taxon>Pezizomycotina</taxon>
        <taxon>Sordariomycetes</taxon>
        <taxon>Xylariomycetidae</taxon>
        <taxon>Xylariales</taxon>
        <taxon>Hypoxylaceae</taxon>
        <taxon>Hypoxylon</taxon>
    </lineage>
</organism>
<keyword evidence="1" id="KW-0378">Hydrolase</keyword>
<dbReference type="Proteomes" id="UP001497680">
    <property type="component" value="Unassembled WGS sequence"/>
</dbReference>
<evidence type="ECO:0000313" key="2">
    <source>
        <dbReference type="Proteomes" id="UP001497680"/>
    </source>
</evidence>
<dbReference type="EMBL" id="MU394292">
    <property type="protein sequence ID" value="KAI6090155.1"/>
    <property type="molecule type" value="Genomic_DNA"/>
</dbReference>
<reference evidence="1 2" key="1">
    <citation type="journal article" date="2022" name="New Phytol.">
        <title>Ecological generalism drives hyperdiversity of secondary metabolite gene clusters in xylarialean endophytes.</title>
        <authorList>
            <person name="Franco M.E.E."/>
            <person name="Wisecaver J.H."/>
            <person name="Arnold A.E."/>
            <person name="Ju Y.M."/>
            <person name="Slot J.C."/>
            <person name="Ahrendt S."/>
            <person name="Moore L.P."/>
            <person name="Eastman K.E."/>
            <person name="Scott K."/>
            <person name="Konkel Z."/>
            <person name="Mondo S.J."/>
            <person name="Kuo A."/>
            <person name="Hayes R.D."/>
            <person name="Haridas S."/>
            <person name="Andreopoulos B."/>
            <person name="Riley R."/>
            <person name="LaButti K."/>
            <person name="Pangilinan J."/>
            <person name="Lipzen A."/>
            <person name="Amirebrahimi M."/>
            <person name="Yan J."/>
            <person name="Adam C."/>
            <person name="Keymanesh K."/>
            <person name="Ng V."/>
            <person name="Louie K."/>
            <person name="Northen T."/>
            <person name="Drula E."/>
            <person name="Henrissat B."/>
            <person name="Hsieh H.M."/>
            <person name="Youens-Clark K."/>
            <person name="Lutzoni F."/>
            <person name="Miadlikowska J."/>
            <person name="Eastwood D.C."/>
            <person name="Hamelin R.C."/>
            <person name="Grigoriev I.V."/>
            <person name="U'Ren J.M."/>
        </authorList>
    </citation>
    <scope>NUCLEOTIDE SEQUENCE [LARGE SCALE GENOMIC DNA]</scope>
    <source>
        <strain evidence="1 2">ER1909</strain>
    </source>
</reference>
<keyword evidence="2" id="KW-1185">Reference proteome</keyword>
<sequence>MDYHSIHGQDISSFDLTSTHRLPTVSAAQALEDLGSDPQRFVSTGLATLDQSLNDVIGDTSNDLPRPGGLQKGQVVEIWGPPGSGKTAFGIQLATNALRQGEKVVWVDGFHPVSPGRLHDVITSTQHSSPASASAPSVAEQAENLLCFQAPTLAHLIGLICKPTATSIPSNTSLIVIDALSSLINYAYPRNFEAKRTPKGPGPSARRLQVFQFLISTLQKLAATRDICVVILSHCASRMQFEHGATLIPAVNANTWEQGIATRLVLFRDWIIKNDTVQGTYFAGIQKLNGKTAPGSISQVFAFDIRKEGFVSVDLEASESSLPLSPNSRLKRKLSQTGFEVADSEGEDYGWEDEDELEMPRMPPQWQGSEDILLGQAVDDEVQTDEELEGQSPLHPQEEAVHLGSDLPEDDGDGSS</sequence>
<evidence type="ECO:0000313" key="1">
    <source>
        <dbReference type="EMBL" id="KAI6090155.1"/>
    </source>
</evidence>
<comment type="caution">
    <text evidence="1">The sequence shown here is derived from an EMBL/GenBank/DDBJ whole genome shotgun (WGS) entry which is preliminary data.</text>
</comment>
<accession>A0ACC0DCC3</accession>